<keyword evidence="6" id="KW-0378">Hydrolase</keyword>
<evidence type="ECO:0000256" key="8">
    <source>
        <dbReference type="ARBA" id="ARBA00023125"/>
    </source>
</evidence>
<feature type="DNA-binding region" description="Integrase-type" evidence="9">
    <location>
        <begin position="65"/>
        <end position="119"/>
    </location>
</feature>
<evidence type="ECO:0000256" key="9">
    <source>
        <dbReference type="PROSITE-ProRule" id="PRU00506"/>
    </source>
</evidence>
<dbReference type="Proteomes" id="UP001177744">
    <property type="component" value="Unassembled WGS sequence"/>
</dbReference>
<keyword evidence="3" id="KW-0540">Nuclease</keyword>
<feature type="region of interest" description="Disordered" evidence="10">
    <location>
        <begin position="119"/>
        <end position="186"/>
    </location>
</feature>
<evidence type="ECO:0000256" key="7">
    <source>
        <dbReference type="ARBA" id="ARBA00022908"/>
    </source>
</evidence>
<dbReference type="GO" id="GO:0003677">
    <property type="term" value="F:DNA binding"/>
    <property type="evidence" value="ECO:0007669"/>
    <property type="project" value="UniProtKB-KW"/>
</dbReference>
<dbReference type="EMBL" id="JAULJE010000006">
    <property type="protein sequence ID" value="KAK1341952.1"/>
    <property type="molecule type" value="Genomic_DNA"/>
</dbReference>
<keyword evidence="8" id="KW-0238">DNA-binding</keyword>
<dbReference type="GO" id="GO:0016787">
    <property type="term" value="F:hydrolase activity"/>
    <property type="evidence" value="ECO:0007669"/>
    <property type="project" value="UniProtKB-KW"/>
</dbReference>
<feature type="domain" description="Integrase-type" evidence="11">
    <location>
        <begin position="65"/>
        <end position="119"/>
    </location>
</feature>
<dbReference type="SUPFAM" id="SSF50122">
    <property type="entry name" value="DNA-binding domain of retroviral integrase"/>
    <property type="match status" value="1"/>
</dbReference>
<dbReference type="GO" id="GO:0046872">
    <property type="term" value="F:metal ion binding"/>
    <property type="evidence" value="ECO:0007669"/>
    <property type="project" value="UniProtKB-KW"/>
</dbReference>
<protein>
    <recommendedName>
        <fullName evidence="11">Integrase-type domain-containing protein</fullName>
    </recommendedName>
</protein>
<evidence type="ECO:0000256" key="2">
    <source>
        <dbReference type="ARBA" id="ARBA00022695"/>
    </source>
</evidence>
<evidence type="ECO:0000256" key="5">
    <source>
        <dbReference type="ARBA" id="ARBA00022759"/>
    </source>
</evidence>
<keyword evidence="1" id="KW-0808">Transferase</keyword>
<evidence type="ECO:0000256" key="10">
    <source>
        <dbReference type="SAM" id="MobiDB-lite"/>
    </source>
</evidence>
<dbReference type="GO" id="GO:0004519">
    <property type="term" value="F:endonuclease activity"/>
    <property type="evidence" value="ECO:0007669"/>
    <property type="project" value="UniProtKB-KW"/>
</dbReference>
<evidence type="ECO:0000256" key="1">
    <source>
        <dbReference type="ARBA" id="ARBA00022679"/>
    </source>
</evidence>
<keyword evidence="5" id="KW-0255">Endonuclease</keyword>
<keyword evidence="13" id="KW-1185">Reference proteome</keyword>
<evidence type="ECO:0000259" key="11">
    <source>
        <dbReference type="PROSITE" id="PS51027"/>
    </source>
</evidence>
<reference evidence="12" key="1">
    <citation type="submission" date="2023-06" db="EMBL/GenBank/DDBJ databases">
        <title>Reference genome for the Northern bat (Eptesicus nilssonii), a most northern bat species.</title>
        <authorList>
            <person name="Laine V.N."/>
            <person name="Pulliainen A.T."/>
            <person name="Lilley T.M."/>
        </authorList>
    </citation>
    <scope>NUCLEOTIDE SEQUENCE</scope>
    <source>
        <strain evidence="12">BLF_Eptnil</strain>
        <tissue evidence="12">Kidney</tissue>
    </source>
</reference>
<evidence type="ECO:0000313" key="12">
    <source>
        <dbReference type="EMBL" id="KAK1341952.1"/>
    </source>
</evidence>
<gene>
    <name evidence="12" type="ORF">QTO34_016704</name>
</gene>
<evidence type="ECO:0000313" key="13">
    <source>
        <dbReference type="Proteomes" id="UP001177744"/>
    </source>
</evidence>
<accession>A0AA40I3M3</accession>
<dbReference type="AlphaFoldDB" id="A0AA40I3M3"/>
<dbReference type="InterPro" id="IPR001037">
    <property type="entry name" value="Integrase_C_retrovir"/>
</dbReference>
<keyword evidence="2" id="KW-0548">Nucleotidyltransferase</keyword>
<comment type="caution">
    <text evidence="12">The sequence shown here is derived from an EMBL/GenBank/DDBJ whole genome shotgun (WGS) entry which is preliminary data.</text>
</comment>
<organism evidence="12 13">
    <name type="scientific">Cnephaeus nilssonii</name>
    <name type="common">Northern bat</name>
    <name type="synonym">Eptesicus nilssonii</name>
    <dbReference type="NCBI Taxonomy" id="3371016"/>
    <lineage>
        <taxon>Eukaryota</taxon>
        <taxon>Metazoa</taxon>
        <taxon>Chordata</taxon>
        <taxon>Craniata</taxon>
        <taxon>Vertebrata</taxon>
        <taxon>Euteleostomi</taxon>
        <taxon>Mammalia</taxon>
        <taxon>Eutheria</taxon>
        <taxon>Laurasiatheria</taxon>
        <taxon>Chiroptera</taxon>
        <taxon>Yangochiroptera</taxon>
        <taxon>Vespertilionidae</taxon>
        <taxon>Cnephaeus</taxon>
    </lineage>
</organism>
<keyword evidence="4" id="KW-0479">Metal-binding</keyword>
<dbReference type="GO" id="GO:0015074">
    <property type="term" value="P:DNA integration"/>
    <property type="evidence" value="ECO:0007669"/>
    <property type="project" value="UniProtKB-KW"/>
</dbReference>
<evidence type="ECO:0000256" key="4">
    <source>
        <dbReference type="ARBA" id="ARBA00022723"/>
    </source>
</evidence>
<sequence>MDHNVHHPVAVAKFTVIPGTELDKVSIEDNASPSFKGEVVGVTIKIAENNLVFSIDQDAFEGSSDACLLHNLLDIIVFDSFLQGPDPLLTFGKGYACVFPENCSKPVWIPARNIKLQQESKRETNQTNEDLAPGVTPCSCRQSTTSATEGSDSKQSTEDEEQEEDESDNKQPGGHLGHGKEDGTDA</sequence>
<dbReference type="GO" id="GO:0016779">
    <property type="term" value="F:nucleotidyltransferase activity"/>
    <property type="evidence" value="ECO:0007669"/>
    <property type="project" value="UniProtKB-KW"/>
</dbReference>
<keyword evidence="7" id="KW-0229">DNA integration</keyword>
<evidence type="ECO:0000256" key="3">
    <source>
        <dbReference type="ARBA" id="ARBA00022722"/>
    </source>
</evidence>
<feature type="compositionally biased region" description="Acidic residues" evidence="10">
    <location>
        <begin position="158"/>
        <end position="167"/>
    </location>
</feature>
<dbReference type="Gene3D" id="2.30.30.10">
    <property type="entry name" value="Integrase, C-terminal domain superfamily, retroviral"/>
    <property type="match status" value="1"/>
</dbReference>
<dbReference type="Pfam" id="PF00552">
    <property type="entry name" value="IN_DBD_C"/>
    <property type="match status" value="1"/>
</dbReference>
<evidence type="ECO:0000256" key="6">
    <source>
        <dbReference type="ARBA" id="ARBA00022801"/>
    </source>
</evidence>
<proteinExistence type="predicted"/>
<name>A0AA40I3M3_CNENI</name>
<dbReference type="PROSITE" id="PS51027">
    <property type="entry name" value="INTEGRASE_DBD"/>
    <property type="match status" value="1"/>
</dbReference>
<dbReference type="InterPro" id="IPR036862">
    <property type="entry name" value="Integrase_C_dom_sf_retrovir"/>
</dbReference>
<feature type="compositionally biased region" description="Polar residues" evidence="10">
    <location>
        <begin position="139"/>
        <end position="150"/>
    </location>
</feature>